<dbReference type="Gene3D" id="1.10.630.10">
    <property type="entry name" value="Cytochrome P450"/>
    <property type="match status" value="1"/>
</dbReference>
<comment type="similarity">
    <text evidence="1 2">Belongs to the cytochrome P450 family.</text>
</comment>
<keyword evidence="2" id="KW-0503">Monooxygenase</keyword>
<dbReference type="Pfam" id="PF00067">
    <property type="entry name" value="p450"/>
    <property type="match status" value="1"/>
</dbReference>
<dbReference type="Proteomes" id="UP001501196">
    <property type="component" value="Unassembled WGS sequence"/>
</dbReference>
<name>A0ABP5FK37_9MICO</name>
<gene>
    <name evidence="3" type="ORF">GCM10009819_07300</name>
</gene>
<evidence type="ECO:0000313" key="4">
    <source>
        <dbReference type="Proteomes" id="UP001501196"/>
    </source>
</evidence>
<protein>
    <submittedName>
        <fullName evidence="3">Cytochrome P450</fullName>
    </submittedName>
</protein>
<keyword evidence="2" id="KW-0479">Metal-binding</keyword>
<dbReference type="InterPro" id="IPR017972">
    <property type="entry name" value="Cyt_P450_CS"/>
</dbReference>
<dbReference type="SUPFAM" id="SSF48264">
    <property type="entry name" value="Cytochrome P450"/>
    <property type="match status" value="1"/>
</dbReference>
<dbReference type="PANTHER" id="PTHR46696">
    <property type="entry name" value="P450, PUTATIVE (EUROFUNG)-RELATED"/>
    <property type="match status" value="1"/>
</dbReference>
<comment type="caution">
    <text evidence="3">The sequence shown here is derived from an EMBL/GenBank/DDBJ whole genome shotgun (WGS) entry which is preliminary data.</text>
</comment>
<proteinExistence type="inferred from homology"/>
<keyword evidence="2" id="KW-0349">Heme</keyword>
<evidence type="ECO:0000313" key="3">
    <source>
        <dbReference type="EMBL" id="GAA2026622.1"/>
    </source>
</evidence>
<dbReference type="InterPro" id="IPR002397">
    <property type="entry name" value="Cyt_P450_B"/>
</dbReference>
<keyword evidence="2" id="KW-0560">Oxidoreductase</keyword>
<evidence type="ECO:0000256" key="1">
    <source>
        <dbReference type="ARBA" id="ARBA00010617"/>
    </source>
</evidence>
<reference evidence="4" key="1">
    <citation type="journal article" date="2019" name="Int. J. Syst. Evol. Microbiol.">
        <title>The Global Catalogue of Microorganisms (GCM) 10K type strain sequencing project: providing services to taxonomists for standard genome sequencing and annotation.</title>
        <authorList>
            <consortium name="The Broad Institute Genomics Platform"/>
            <consortium name="The Broad Institute Genome Sequencing Center for Infectious Disease"/>
            <person name="Wu L."/>
            <person name="Ma J."/>
        </authorList>
    </citation>
    <scope>NUCLEOTIDE SEQUENCE [LARGE SCALE GENOMIC DNA]</scope>
    <source>
        <strain evidence="4">JCM 15672</strain>
    </source>
</reference>
<dbReference type="RefSeq" id="WP_344369535.1">
    <property type="nucleotide sequence ID" value="NZ_BAAAPW010000001.1"/>
</dbReference>
<sequence length="400" mass="44355">MTLAPDLIPVDLGDEYLPWTDPQFCLDPYPWYARLREENRVHLMADGTYVLSHYEDVLGVATSHDMSVVPGWDEAGPWKVNRDTIIGQDVPEHTRLKRQTNKWFTPKLVRQWVETTREQIGLALDRIGDDGLVDGWIDIAVRPTHVTMARVLGLPEDAAEDVAKAMAETMPMLAAGHTPRDVDRAAAGFAWLGEHIDEMLEARSAQPQRHLADALLAAVDTGDMTPTQARATIMLFYGLGHLDVGYLIVSGLQQFTRIPGLFQAYKNDPSVRKAIINEMVRMDPPELSIFRTPTVDVEVGGVTIPAGSTIRCLLGSANRDASVFEHPDEFDYTRPPQASMNLSFGAGVHHCAGQVISRAEVEVIFDAIADRFDSIEATGEPVLDHNDFARAFHTLPLRLS</sequence>
<dbReference type="PROSITE" id="PS00086">
    <property type="entry name" value="CYTOCHROME_P450"/>
    <property type="match status" value="1"/>
</dbReference>
<dbReference type="InterPro" id="IPR036396">
    <property type="entry name" value="Cyt_P450_sf"/>
</dbReference>
<evidence type="ECO:0000256" key="2">
    <source>
        <dbReference type="RuleBase" id="RU000461"/>
    </source>
</evidence>
<organism evidence="3 4">
    <name type="scientific">Agromyces tropicus</name>
    <dbReference type="NCBI Taxonomy" id="555371"/>
    <lineage>
        <taxon>Bacteria</taxon>
        <taxon>Bacillati</taxon>
        <taxon>Actinomycetota</taxon>
        <taxon>Actinomycetes</taxon>
        <taxon>Micrococcales</taxon>
        <taxon>Microbacteriaceae</taxon>
        <taxon>Agromyces</taxon>
    </lineage>
</organism>
<dbReference type="PANTHER" id="PTHR46696:SF1">
    <property type="entry name" value="CYTOCHROME P450 YJIB-RELATED"/>
    <property type="match status" value="1"/>
</dbReference>
<dbReference type="PRINTS" id="PR00359">
    <property type="entry name" value="BP450"/>
</dbReference>
<keyword evidence="2" id="KW-0408">Iron</keyword>
<dbReference type="EMBL" id="BAAAPW010000001">
    <property type="protein sequence ID" value="GAA2026622.1"/>
    <property type="molecule type" value="Genomic_DNA"/>
</dbReference>
<keyword evidence="4" id="KW-1185">Reference proteome</keyword>
<dbReference type="InterPro" id="IPR001128">
    <property type="entry name" value="Cyt_P450"/>
</dbReference>
<accession>A0ABP5FK37</accession>